<protein>
    <submittedName>
        <fullName evidence="7">Positive regulation of cilium movement</fullName>
    </submittedName>
</protein>
<reference evidence="7 8" key="1">
    <citation type="submission" date="2024-04" db="EMBL/GenBank/DDBJ databases">
        <title>Tritrichomonas musculus Genome.</title>
        <authorList>
            <person name="Alves-Ferreira E."/>
            <person name="Grigg M."/>
            <person name="Lorenzi H."/>
            <person name="Galac M."/>
        </authorList>
    </citation>
    <scope>NUCLEOTIDE SEQUENCE [LARGE SCALE GENOMIC DNA]</scope>
    <source>
        <strain evidence="7 8">EAF2021</strain>
    </source>
</reference>
<dbReference type="PANTHER" id="PTHR12241:SF154">
    <property type="entry name" value="TUBULIN POLYGLUTAMYLASE TTLL11"/>
    <property type="match status" value="1"/>
</dbReference>
<feature type="domain" description="ATP-grasp" evidence="5">
    <location>
        <begin position="295"/>
        <end position="338"/>
    </location>
</feature>
<dbReference type="Gene3D" id="3.30.470.20">
    <property type="entry name" value="ATP-grasp fold, B domain"/>
    <property type="match status" value="1"/>
</dbReference>
<comment type="caution">
    <text evidence="7">The sequence shown here is derived from an EMBL/GenBank/DDBJ whole genome shotgun (WGS) entry which is preliminary data.</text>
</comment>
<dbReference type="Pfam" id="PF03133">
    <property type="entry name" value="TTL"/>
    <property type="match status" value="1"/>
</dbReference>
<dbReference type="EMBL" id="JAPFFF010000468">
    <property type="protein sequence ID" value="KAK8834209.1"/>
    <property type="molecule type" value="Genomic_DNA"/>
</dbReference>
<evidence type="ECO:0000256" key="1">
    <source>
        <dbReference type="ARBA" id="ARBA00022598"/>
    </source>
</evidence>
<evidence type="ECO:0000256" key="2">
    <source>
        <dbReference type="ARBA" id="ARBA00022741"/>
    </source>
</evidence>
<accession>A0ABR2GVB4</accession>
<keyword evidence="1" id="KW-0436">Ligase</keyword>
<proteinExistence type="predicted"/>
<keyword evidence="3 4" id="KW-0067">ATP-binding</keyword>
<gene>
    <name evidence="6" type="ORF">M9Y10_032634</name>
    <name evidence="7" type="ORF">M9Y10_036344</name>
</gene>
<dbReference type="Proteomes" id="UP001470230">
    <property type="component" value="Unassembled WGS sequence"/>
</dbReference>
<name>A0ABR2GVB4_9EUKA</name>
<evidence type="ECO:0000256" key="3">
    <source>
        <dbReference type="ARBA" id="ARBA00022840"/>
    </source>
</evidence>
<evidence type="ECO:0000313" key="8">
    <source>
        <dbReference type="Proteomes" id="UP001470230"/>
    </source>
</evidence>
<dbReference type="InterPro" id="IPR011761">
    <property type="entry name" value="ATP-grasp"/>
</dbReference>
<dbReference type="PANTHER" id="PTHR12241">
    <property type="entry name" value="TUBULIN POLYGLUTAMYLASE"/>
    <property type="match status" value="1"/>
</dbReference>
<evidence type="ECO:0000313" key="6">
    <source>
        <dbReference type="EMBL" id="KAK8834209.1"/>
    </source>
</evidence>
<organism evidence="7 8">
    <name type="scientific">Tritrichomonas musculus</name>
    <dbReference type="NCBI Taxonomy" id="1915356"/>
    <lineage>
        <taxon>Eukaryota</taxon>
        <taxon>Metamonada</taxon>
        <taxon>Parabasalia</taxon>
        <taxon>Tritrichomonadida</taxon>
        <taxon>Tritrichomonadidae</taxon>
        <taxon>Tritrichomonas</taxon>
    </lineage>
</organism>
<dbReference type="EMBL" id="JAPFFF010000058">
    <property type="protein sequence ID" value="KAK8837806.1"/>
    <property type="molecule type" value="Genomic_DNA"/>
</dbReference>
<dbReference type="PROSITE" id="PS51221">
    <property type="entry name" value="TTL"/>
    <property type="match status" value="1"/>
</dbReference>
<dbReference type="SUPFAM" id="SSF56059">
    <property type="entry name" value="Glutathione synthetase ATP-binding domain-like"/>
    <property type="match status" value="1"/>
</dbReference>
<dbReference type="InterPro" id="IPR004344">
    <property type="entry name" value="TTL/TTLL_fam"/>
</dbReference>
<dbReference type="PROSITE" id="PS50975">
    <property type="entry name" value="ATP_GRASP"/>
    <property type="match status" value="1"/>
</dbReference>
<evidence type="ECO:0000313" key="7">
    <source>
        <dbReference type="EMBL" id="KAK8837806.1"/>
    </source>
</evidence>
<sequence length="428" mass="49960">MTNFLYNVGKNLSLISAMSCLICTNGKVLYYVVKQALRQLGISFQRDNEQGVLVWSDAIRLDLFDSVYPYQVINRLPFAPTWCRKAPFVRLIQRIARIFPNDYKFLPESFVLPYDEKEFEEALQKHNKFYIYKPDRGSLGHGIRLIAPDMQFKPTQRLAVAQEYIESYTIDNLKFDLRIYVLICSISPLKIYVCRNGVARFCTEDSGTDSKYSFLTNTAINSKNPDAVPDKMTRMITDVFAQMQKDGVDIKTLWQRIDNVIILTVMSAYGYLLKKEREICPNNGFPRCFQIIGCDILLDKNLRPYILEINHRPSMKTNTENSKNLKIQMLKDALKVAAPYQPLQQLLKDLDKYPVTNEEMREIVEGNPKVFDEIKNLRLRNERHNSFELVYPKKSHRYNLILDKIMKLPTENLSEFEVDNTDRNSYDD</sequence>
<keyword evidence="8" id="KW-1185">Reference proteome</keyword>
<evidence type="ECO:0000259" key="5">
    <source>
        <dbReference type="PROSITE" id="PS50975"/>
    </source>
</evidence>
<keyword evidence="2 4" id="KW-0547">Nucleotide-binding</keyword>
<evidence type="ECO:0000256" key="4">
    <source>
        <dbReference type="PROSITE-ProRule" id="PRU00409"/>
    </source>
</evidence>